<gene>
    <name evidence="2" type="ORF">N5923_19050</name>
</gene>
<dbReference type="EMBL" id="JAODIM010000043">
    <property type="protein sequence ID" value="MCU5779587.1"/>
    <property type="molecule type" value="Genomic_DNA"/>
</dbReference>
<dbReference type="SUPFAM" id="SSF82199">
    <property type="entry name" value="SET domain"/>
    <property type="match status" value="1"/>
</dbReference>
<dbReference type="Gene3D" id="2.170.270.10">
    <property type="entry name" value="SET domain"/>
    <property type="match status" value="1"/>
</dbReference>
<sequence>MVNGIGATFSSSQNTQAKINIVRREDCKAEDIYDFNYNPHNDGLYPCRVNGEPKYLSPIGVGESSFGIPITMHGIKLDFKSAEKFFATDISSLERKSYYDNTLEVREFTENDRRYVWSLARQQAEVHLVGQLAVFAKVEISPGTCIGAYSGEVINDDNESEFTSEQINTYSTEFRICRNGERAKTVIVGDGALSRINGIFSHDHERGWYEEKSSVNVCFANVPAITNIGEDLLLPCVFAIASINPGEELRIEYGYSNKQVSKMMAGYNPKNNADKKD</sequence>
<keyword evidence="3" id="KW-1185">Reference proteome</keyword>
<protein>
    <recommendedName>
        <fullName evidence="1">SET domain-containing protein</fullName>
    </recommendedName>
</protein>
<dbReference type="InterPro" id="IPR001214">
    <property type="entry name" value="SET_dom"/>
</dbReference>
<name>A0A9J6PT35_9GAMM</name>
<proteinExistence type="predicted"/>
<feature type="domain" description="SET" evidence="1">
    <location>
        <begin position="101"/>
        <end position="254"/>
    </location>
</feature>
<evidence type="ECO:0000313" key="3">
    <source>
        <dbReference type="Proteomes" id="UP001064262"/>
    </source>
</evidence>
<comment type="caution">
    <text evidence="2">The sequence shown here is derived from an EMBL/GenBank/DDBJ whole genome shotgun (WGS) entry which is preliminary data.</text>
</comment>
<dbReference type="AlphaFoldDB" id="A0A9J6PT35"/>
<dbReference type="Pfam" id="PF00856">
    <property type="entry name" value="SET"/>
    <property type="match status" value="1"/>
</dbReference>
<organism evidence="2 3">
    <name type="scientific">Winslowiella arboricola</name>
    <dbReference type="NCBI Taxonomy" id="2978220"/>
    <lineage>
        <taxon>Bacteria</taxon>
        <taxon>Pseudomonadati</taxon>
        <taxon>Pseudomonadota</taxon>
        <taxon>Gammaproteobacteria</taxon>
        <taxon>Enterobacterales</taxon>
        <taxon>Erwiniaceae</taxon>
        <taxon>Winslowiella</taxon>
    </lineage>
</organism>
<evidence type="ECO:0000259" key="1">
    <source>
        <dbReference type="PROSITE" id="PS50280"/>
    </source>
</evidence>
<dbReference type="Proteomes" id="UP001064262">
    <property type="component" value="Unassembled WGS sequence"/>
</dbReference>
<evidence type="ECO:0000313" key="2">
    <source>
        <dbReference type="EMBL" id="MCU5779587.1"/>
    </source>
</evidence>
<dbReference type="InterPro" id="IPR046341">
    <property type="entry name" value="SET_dom_sf"/>
</dbReference>
<accession>A0A9J6PT35</accession>
<dbReference type="PROSITE" id="PS50280">
    <property type="entry name" value="SET"/>
    <property type="match status" value="1"/>
</dbReference>
<reference evidence="2" key="1">
    <citation type="submission" date="2022-09" db="EMBL/GenBank/DDBJ databases">
        <title>Winslowiella arboricola sp. nov., isolated from bleeding cankers on broadleaf hosts.</title>
        <authorList>
            <person name="Brady C."/>
            <person name="Kaur S."/>
            <person name="Crampton B."/>
            <person name="Maddock D."/>
            <person name="Arnold D."/>
            <person name="Denman S."/>
        </authorList>
    </citation>
    <scope>NUCLEOTIDE SEQUENCE</scope>
    <source>
        <strain evidence="2">BAC 15a-03b</strain>
    </source>
</reference>
<dbReference type="RefSeq" id="WP_267144802.1">
    <property type="nucleotide sequence ID" value="NZ_JAODIL010000082.1"/>
</dbReference>